<evidence type="ECO:0000256" key="2">
    <source>
        <dbReference type="ARBA" id="ARBA00007832"/>
    </source>
</evidence>
<comment type="similarity">
    <text evidence="2">Belongs to the IucA/IucC family.</text>
</comment>
<evidence type="ECO:0000256" key="1">
    <source>
        <dbReference type="ARBA" id="ARBA00004924"/>
    </source>
</evidence>
<evidence type="ECO:0000259" key="4">
    <source>
        <dbReference type="Pfam" id="PF06276"/>
    </source>
</evidence>
<dbReference type="RefSeq" id="WP_069995286.1">
    <property type="nucleotide sequence ID" value="NZ_FMPG01000003.1"/>
</dbReference>
<dbReference type="OrthoDB" id="495728at2"/>
<dbReference type="GO" id="GO:0019290">
    <property type="term" value="P:siderophore biosynthetic process"/>
    <property type="evidence" value="ECO:0007669"/>
    <property type="project" value="InterPro"/>
</dbReference>
<dbReference type="EC" id="6.3.2.-" evidence="5"/>
<feature type="domain" description="Aerobactin siderophore biosynthesis IucA/IucC-like C-terminal" evidence="4">
    <location>
        <begin position="414"/>
        <end position="569"/>
    </location>
</feature>
<evidence type="ECO:0000313" key="6">
    <source>
        <dbReference type="EMBL" id="SCS75439.1"/>
    </source>
</evidence>
<evidence type="ECO:0000313" key="8">
    <source>
        <dbReference type="Proteomes" id="UP000095768"/>
    </source>
</evidence>
<dbReference type="Proteomes" id="UP000095768">
    <property type="component" value="Unassembled WGS sequence"/>
</dbReference>
<organism evidence="5 8">
    <name type="scientific">Staphylococcus caeli</name>
    <dbReference type="NCBI Taxonomy" id="2201815"/>
    <lineage>
        <taxon>Bacteria</taxon>
        <taxon>Bacillati</taxon>
        <taxon>Bacillota</taxon>
        <taxon>Bacilli</taxon>
        <taxon>Bacillales</taxon>
        <taxon>Staphylococcaceae</taxon>
        <taxon>Staphylococcus</taxon>
    </lineage>
</organism>
<gene>
    <name evidence="5" type="primary">iucA</name>
    <name evidence="5" type="ORF">SAMEA2297795_01008</name>
    <name evidence="6" type="ORF">SAMEA2297796_01095</name>
</gene>
<dbReference type="EMBL" id="FMPI01000005">
    <property type="protein sequence ID" value="SCS75439.1"/>
    <property type="molecule type" value="Genomic_DNA"/>
</dbReference>
<comment type="pathway">
    <text evidence="1">Siderophore biosynthesis.</text>
</comment>
<evidence type="ECO:0000259" key="3">
    <source>
        <dbReference type="Pfam" id="PF04183"/>
    </source>
</evidence>
<dbReference type="InterPro" id="IPR022770">
    <property type="entry name" value="IucA/IucC-like_C"/>
</dbReference>
<dbReference type="Gene3D" id="1.10.510.40">
    <property type="match status" value="1"/>
</dbReference>
<dbReference type="PANTHER" id="PTHR34384:SF6">
    <property type="entry name" value="STAPHYLOFERRIN B SYNTHASE"/>
    <property type="match status" value="1"/>
</dbReference>
<evidence type="ECO:0000313" key="5">
    <source>
        <dbReference type="EMBL" id="SCS73375.1"/>
    </source>
</evidence>
<dbReference type="EMBL" id="FMPG01000003">
    <property type="protein sequence ID" value="SCS73375.1"/>
    <property type="molecule type" value="Genomic_DNA"/>
</dbReference>
<dbReference type="InterPro" id="IPR037455">
    <property type="entry name" value="LucA/IucC-like"/>
</dbReference>
<feature type="domain" description="Aerobactin siderophore biosynthesis IucA/IucC N-terminal" evidence="3">
    <location>
        <begin position="159"/>
        <end position="384"/>
    </location>
</feature>
<dbReference type="GO" id="GO:0016881">
    <property type="term" value="F:acid-amino acid ligase activity"/>
    <property type="evidence" value="ECO:0007669"/>
    <property type="project" value="UniProtKB-ARBA"/>
</dbReference>
<protein>
    <submittedName>
        <fullName evidence="5">Siderophore biosynthesis protein</fullName>
        <ecNumber evidence="5">6.3.2.-</ecNumber>
    </submittedName>
</protein>
<accession>A0A1D4KN37</accession>
<proteinExistence type="inferred from homology"/>
<reference evidence="5 8" key="1">
    <citation type="submission" date="2016-09" db="EMBL/GenBank/DDBJ databases">
        <authorList>
            <consortium name="Pathogen Informatics"/>
        </authorList>
    </citation>
    <scope>NUCLEOTIDE SEQUENCE [LARGE SCALE GENOMIC DNA]</scope>
    <source>
        <strain evidence="5 8">82B</strain>
    </source>
</reference>
<dbReference type="PANTHER" id="PTHR34384">
    <property type="entry name" value="L-2,3-DIAMINOPROPANOATE--CITRATE LIGASE"/>
    <property type="match status" value="1"/>
</dbReference>
<evidence type="ECO:0000313" key="7">
    <source>
        <dbReference type="Proteomes" id="UP000095412"/>
    </source>
</evidence>
<keyword evidence="7" id="KW-1185">Reference proteome</keyword>
<dbReference type="Proteomes" id="UP000095412">
    <property type="component" value="Unassembled WGS sequence"/>
</dbReference>
<dbReference type="Pfam" id="PF04183">
    <property type="entry name" value="IucA_IucC"/>
    <property type="match status" value="1"/>
</dbReference>
<keyword evidence="5" id="KW-0436">Ligase</keyword>
<name>A0A1D4KN37_9STAP</name>
<dbReference type="InterPro" id="IPR007310">
    <property type="entry name" value="Aerobactin_biosyn_IucA/IucC_N"/>
</dbReference>
<dbReference type="AlphaFoldDB" id="A0A1D4KN37"/>
<dbReference type="Pfam" id="PF06276">
    <property type="entry name" value="FhuF"/>
    <property type="match status" value="1"/>
</dbReference>
<sequence length="585" mass="67601">MNQTIWQLADRNMQYRIFNAIIKEQIFPEDMHINENNHSVELQYQGQVLSIHKTRKSAMERYTFNGPIIYSKGNLYEEVTSLELLLKLLDTQFAITISQRLTDELNSSREGFALTYEHFKHRQALIHATLKFSKMPDTINFFSWLQHMEDSEHINDLSYSESLVIEGHPTHPLSKTKLPLTTDEVKRYAPEFEKIISLQLMLIHKKDCVVTSMEADENYMLDTVLPEYRYKLKAYLAPHELELKDYRLILVHPWQYEHIIPTKFAQWIADKRLIPTPFEVESKATLSFRTMQLIDKPFHIKLPVNVQATSAIRTVSSVTTVDGPTLSYELQDMLDVYPELQVAMEPFGIHANTNADDARHLACIVRHQPYIADNGITLVTASLVNKNPVDDQVTVDSYLNWVSDGVSKENIVRFLSVYAQTLIKPLIAYIQDYGVALEAHMQNTIVNLGPNYQMRFIVRDLGGSRIDLETLQRQRPNLNVTNTSLIAENIEAVIAKFQHAVIQNQLAELIHHFTQYECITEDELFNVVREIVEHAIDSEKAHAMTLRKVLFGEKLTVKALLRMRMEGKVKQYVTIDLSNPLYKEV</sequence>
<reference evidence="6 7" key="2">
    <citation type="submission" date="2016-09" db="EMBL/GenBank/DDBJ databases">
        <authorList>
            <consortium name="Pathogen Informatics"/>
            <person name="Sun Q."/>
            <person name="Inoue M."/>
        </authorList>
    </citation>
    <scope>NUCLEOTIDE SEQUENCE [LARGE SCALE GENOMIC DNA]</scope>
    <source>
        <strain evidence="6 7">82C</strain>
    </source>
</reference>